<dbReference type="EMBL" id="LUUG01000107">
    <property type="protein sequence ID" value="OAH98814.1"/>
    <property type="molecule type" value="Genomic_DNA"/>
</dbReference>
<feature type="transmembrane region" description="Helical" evidence="1">
    <location>
        <begin position="77"/>
        <end position="98"/>
    </location>
</feature>
<feature type="transmembrane region" description="Helical" evidence="1">
    <location>
        <begin position="133"/>
        <end position="154"/>
    </location>
</feature>
<organism evidence="2 3">
    <name type="scientific">Methylomonas methanica</name>
    <dbReference type="NCBI Taxonomy" id="421"/>
    <lineage>
        <taxon>Bacteria</taxon>
        <taxon>Pseudomonadati</taxon>
        <taxon>Pseudomonadota</taxon>
        <taxon>Gammaproteobacteria</taxon>
        <taxon>Methylococcales</taxon>
        <taxon>Methylococcaceae</taxon>
        <taxon>Methylomonas</taxon>
    </lineage>
</organism>
<reference evidence="2 3" key="1">
    <citation type="submission" date="2016-03" db="EMBL/GenBank/DDBJ databases">
        <authorList>
            <person name="Ploux O."/>
        </authorList>
    </citation>
    <scope>NUCLEOTIDE SEQUENCE [LARGE SCALE GENOMIC DNA]</scope>
    <source>
        <strain evidence="2 3">R-45363</strain>
    </source>
</reference>
<evidence type="ECO:0000256" key="1">
    <source>
        <dbReference type="SAM" id="Phobius"/>
    </source>
</evidence>
<evidence type="ECO:0000313" key="3">
    <source>
        <dbReference type="Proteomes" id="UP000078090"/>
    </source>
</evidence>
<sequence>MVPRVVTYYGQPLKSICPFCGSTFSKFESGFGRLLRRFQTRTLSFSAFYGFATAIIGFCFIGLLSSKGLLSSSLGHISLYGTVVFGLLALAELAYQAIEQLAAKLGHESNYYWAILVVLAMVLIQQIHEWTSYVVLLFSIMLVRGLLFGLLQLFKTRRSVKGLANN</sequence>
<evidence type="ECO:0000313" key="2">
    <source>
        <dbReference type="EMBL" id="OAH98814.1"/>
    </source>
</evidence>
<dbReference type="AlphaFoldDB" id="A0A177M0E7"/>
<keyword evidence="1" id="KW-1133">Transmembrane helix</keyword>
<feature type="transmembrane region" description="Helical" evidence="1">
    <location>
        <begin position="110"/>
        <end position="127"/>
    </location>
</feature>
<keyword evidence="1" id="KW-0472">Membrane</keyword>
<keyword evidence="1" id="KW-0812">Transmembrane</keyword>
<gene>
    <name evidence="2" type="ORF">A1332_20045</name>
</gene>
<protein>
    <submittedName>
        <fullName evidence="2">Uncharacterized protein</fullName>
    </submittedName>
</protein>
<accession>A0A177M0E7</accession>
<comment type="caution">
    <text evidence="2">The sequence shown here is derived from an EMBL/GenBank/DDBJ whole genome shotgun (WGS) entry which is preliminary data.</text>
</comment>
<name>A0A177M0E7_METMH</name>
<proteinExistence type="predicted"/>
<feature type="transmembrane region" description="Helical" evidence="1">
    <location>
        <begin position="43"/>
        <end position="65"/>
    </location>
</feature>
<dbReference type="Proteomes" id="UP000078090">
    <property type="component" value="Unassembled WGS sequence"/>
</dbReference>